<reference evidence="1" key="1">
    <citation type="journal article" date="2010" name="Science">
        <title>Plasticity of animal genome architecture unmasked by rapid evolution of a pelagic tunicate.</title>
        <authorList>
            <person name="Denoeud F."/>
            <person name="Henriet S."/>
            <person name="Mungpakdee S."/>
            <person name="Aury J.M."/>
            <person name="Da Silva C."/>
            <person name="Brinkmann H."/>
            <person name="Mikhaleva J."/>
            <person name="Olsen L.C."/>
            <person name="Jubin C."/>
            <person name="Canestro C."/>
            <person name="Bouquet J.M."/>
            <person name="Danks G."/>
            <person name="Poulain J."/>
            <person name="Campsteijn C."/>
            <person name="Adamski M."/>
            <person name="Cross I."/>
            <person name="Yadetie F."/>
            <person name="Muffato M."/>
            <person name="Louis A."/>
            <person name="Butcher S."/>
            <person name="Tsagkogeorga G."/>
            <person name="Konrad A."/>
            <person name="Singh S."/>
            <person name="Jensen M.F."/>
            <person name="Cong E.H."/>
            <person name="Eikeseth-Otteraa H."/>
            <person name="Noel B."/>
            <person name="Anthouard V."/>
            <person name="Porcel B.M."/>
            <person name="Kachouri-Lafond R."/>
            <person name="Nishino A."/>
            <person name="Ugolini M."/>
            <person name="Chourrout P."/>
            <person name="Nishida H."/>
            <person name="Aasland R."/>
            <person name="Huzurbazar S."/>
            <person name="Westhof E."/>
            <person name="Delsuc F."/>
            <person name="Lehrach H."/>
            <person name="Reinhardt R."/>
            <person name="Weissenbach J."/>
            <person name="Roy S.W."/>
            <person name="Artiguenave F."/>
            <person name="Postlethwait J.H."/>
            <person name="Manak J.R."/>
            <person name="Thompson E.M."/>
            <person name="Jaillon O."/>
            <person name="Du Pasquier L."/>
            <person name="Boudinot P."/>
            <person name="Liberles D.A."/>
            <person name="Volff J.N."/>
            <person name="Philippe H."/>
            <person name="Lenhard B."/>
            <person name="Roest Crollius H."/>
            <person name="Wincker P."/>
            <person name="Chourrout D."/>
        </authorList>
    </citation>
    <scope>NUCLEOTIDE SEQUENCE [LARGE SCALE GENOMIC DNA]</scope>
</reference>
<accession>E4YYZ0</accession>
<dbReference type="EMBL" id="FN656037">
    <property type="protein sequence ID" value="CBY40668.1"/>
    <property type="molecule type" value="Genomic_DNA"/>
</dbReference>
<sequence>MTELTFAKGILPNMNKESCSSASQSNLQLEPSSASLIPQLWNPQNMVGYEQFQAHIVQNMDEQIEPQVHTSNMDTDELDQLLDEFEDVFVKTGEDSNRLNIESMMDKMANDGSDKEREELFTKKTENGSPRQFSAEELAPQIMIRKAKKVRQTILESNFYFVF</sequence>
<proteinExistence type="predicted"/>
<dbReference type="Proteomes" id="UP000011014">
    <property type="component" value="Unassembled WGS sequence"/>
</dbReference>
<evidence type="ECO:0000313" key="1">
    <source>
        <dbReference type="EMBL" id="CBY40668.1"/>
    </source>
</evidence>
<protein>
    <submittedName>
        <fullName evidence="1">Uncharacterized protein</fullName>
    </submittedName>
</protein>
<name>E4YYZ0_OIKDI</name>
<dbReference type="AlphaFoldDB" id="E4YYZ0"/>
<organism evidence="1">
    <name type="scientific">Oikopleura dioica</name>
    <name type="common">Tunicate</name>
    <dbReference type="NCBI Taxonomy" id="34765"/>
    <lineage>
        <taxon>Eukaryota</taxon>
        <taxon>Metazoa</taxon>
        <taxon>Chordata</taxon>
        <taxon>Tunicata</taxon>
        <taxon>Appendicularia</taxon>
        <taxon>Copelata</taxon>
        <taxon>Oikopleuridae</taxon>
        <taxon>Oikopleura</taxon>
    </lineage>
</organism>
<gene>
    <name evidence="1" type="ORF">GSOID_T00022690001</name>
</gene>